<reference evidence="1" key="1">
    <citation type="submission" date="2022-10" db="EMBL/GenBank/DDBJ databases">
        <title>Rhodococcus sp.75.</title>
        <authorList>
            <person name="Sun M."/>
        </authorList>
    </citation>
    <scope>NUCLEOTIDE SEQUENCE</scope>
    <source>
        <strain evidence="1">75</strain>
    </source>
</reference>
<dbReference type="RefSeq" id="WP_265382182.1">
    <property type="nucleotide sequence ID" value="NZ_CP110615.1"/>
</dbReference>
<keyword evidence="2" id="KW-1185">Reference proteome</keyword>
<organism evidence="1 2">
    <name type="scientific">Rhodococcus antarcticus</name>
    <dbReference type="NCBI Taxonomy" id="2987751"/>
    <lineage>
        <taxon>Bacteria</taxon>
        <taxon>Bacillati</taxon>
        <taxon>Actinomycetota</taxon>
        <taxon>Actinomycetes</taxon>
        <taxon>Mycobacteriales</taxon>
        <taxon>Nocardiaceae</taxon>
        <taxon>Rhodococcus</taxon>
    </lineage>
</organism>
<dbReference type="Proteomes" id="UP001164965">
    <property type="component" value="Chromosome"/>
</dbReference>
<gene>
    <name evidence="1" type="ORF">RHODO2019_12965</name>
</gene>
<sequence>MRHRAARRVRAGALVAAVALLTAACGDTQPGTAAYVGDARVTVDELQGQVDDVLAYRSGDGAAPTAASGTAAATPTTTDVRTQVPAITQQVLSQDVLHRLVDTAVARTGFQVDEGAVSSQLAGLDAPTLLTQPAQAYLTPDTLGSLVHDQLVLAQLGKQAWDSLAVTVDLVQATDRADAQAKAEQMATGDEAATGVVAKAVSAGQQGQRDLALTPGEAATLAATPVFGTAQGGAVAFELSSQQSKAPQWYAARIVSRSTDAAAPTTSGAVSAAQASIGQTLSLGLTLLPELAGAPQITINPRYGVWDPTAGRVIGDTDVTASVVVAPAG</sequence>
<accession>A0ABY6NXF0</accession>
<dbReference type="EMBL" id="CP110615">
    <property type="protein sequence ID" value="UZJ24075.1"/>
    <property type="molecule type" value="Genomic_DNA"/>
</dbReference>
<dbReference type="InterPro" id="IPR027304">
    <property type="entry name" value="Trigger_fact/SurA_dom_sf"/>
</dbReference>
<proteinExistence type="predicted"/>
<name>A0ABY6NXF0_9NOCA</name>
<protein>
    <recommendedName>
        <fullName evidence="3">SurA-like protein</fullName>
    </recommendedName>
</protein>
<dbReference type="SUPFAM" id="SSF109998">
    <property type="entry name" value="Triger factor/SurA peptide-binding domain-like"/>
    <property type="match status" value="1"/>
</dbReference>
<dbReference type="PROSITE" id="PS51257">
    <property type="entry name" value="PROKAR_LIPOPROTEIN"/>
    <property type="match status" value="1"/>
</dbReference>
<evidence type="ECO:0000313" key="1">
    <source>
        <dbReference type="EMBL" id="UZJ24075.1"/>
    </source>
</evidence>
<evidence type="ECO:0000313" key="2">
    <source>
        <dbReference type="Proteomes" id="UP001164965"/>
    </source>
</evidence>
<evidence type="ECO:0008006" key="3">
    <source>
        <dbReference type="Google" id="ProtNLM"/>
    </source>
</evidence>